<dbReference type="EMBL" id="BLTE01000006">
    <property type="protein sequence ID" value="GFK93724.1"/>
    <property type="molecule type" value="Genomic_DNA"/>
</dbReference>
<dbReference type="EC" id="4.6.1.1" evidence="3"/>
<evidence type="ECO:0000259" key="2">
    <source>
        <dbReference type="PROSITE" id="PS50125"/>
    </source>
</evidence>
<keyword evidence="1" id="KW-1133">Transmembrane helix</keyword>
<sequence>MARRGVTRALAVAVATLTVTAWAWNAGLLDGLERLCQDSWHVLAGKRREPLHAVVVAIDDEALERFAATPLVFWGPVYARAAERLRQAGARCVALDALLAVTPADWLSTLETPPEALLDHDLPFLQTLGSGFVILAAQLARTPAGFAARLPAREYLEALPSARDHVGLTFFPRDPDKVVRRFVRALPDAQAGPGWQTLAALGAARLAPPLGNAPDADPLAARPIDFTGPPGTIPRVSLARFAGNEPPSEADVALVRGRVALVGADFEGSGDRQPTPYSLATLFGGARDMTGVEVHANIVETLAGAGPLKLPPAWVAVACWLPLLTLISWRAEHSSPLHAAGACLLAAACAWGAGFGLFLAGWLVPVSGAVAGPALAWAAAGSLRLRRTERDRARVRRIFGRYVSAEALEHILKDGGEPRLGGDPVEITVLFSDIRDFTTLSERLDAPELVELLNAWFELACEAVQRHGGMIDKFIGDAVMGVFGTPVPAEDHARRAVAAALALEEAAREMDAWVARRFPDLGPGAFRVGVGLHAGEAVAGNIGSSTRMEFTVIGDTVNTASRIEGLCKTMGATVLASEAVTRAAGPGLVTGRSETLPVKGKVRPVRVFAVLGLEDSKETS</sequence>
<feature type="domain" description="Guanylate cyclase" evidence="2">
    <location>
        <begin position="428"/>
        <end position="564"/>
    </location>
</feature>
<dbReference type="SMART" id="SM01080">
    <property type="entry name" value="CHASE2"/>
    <property type="match status" value="1"/>
</dbReference>
<dbReference type="SUPFAM" id="SSF55073">
    <property type="entry name" value="Nucleotide cyclase"/>
    <property type="match status" value="1"/>
</dbReference>
<dbReference type="InterPro" id="IPR007890">
    <property type="entry name" value="CHASE2"/>
</dbReference>
<dbReference type="InterPro" id="IPR029787">
    <property type="entry name" value="Nucleotide_cyclase"/>
</dbReference>
<dbReference type="GO" id="GO:0009190">
    <property type="term" value="P:cyclic nucleotide biosynthetic process"/>
    <property type="evidence" value="ECO:0007669"/>
    <property type="project" value="InterPro"/>
</dbReference>
<comment type="caution">
    <text evidence="3">The sequence shown here is derived from an EMBL/GenBank/DDBJ whole genome shotgun (WGS) entry which is preliminary data.</text>
</comment>
<feature type="transmembrane region" description="Helical" evidence="1">
    <location>
        <begin position="339"/>
        <end position="360"/>
    </location>
</feature>
<keyword evidence="3" id="KW-0456">Lyase</keyword>
<dbReference type="GO" id="GO:0004016">
    <property type="term" value="F:adenylate cyclase activity"/>
    <property type="evidence" value="ECO:0007669"/>
    <property type="project" value="UniProtKB-EC"/>
</dbReference>
<accession>A0A6V8LPT0</accession>
<reference evidence="3 4" key="2">
    <citation type="submission" date="2020-05" db="EMBL/GenBank/DDBJ databases">
        <title>Draft genome sequence of Desulfovibrio sp. strainFSS-1.</title>
        <authorList>
            <person name="Shimoshige H."/>
            <person name="Kobayashi H."/>
            <person name="Maekawa T."/>
        </authorList>
    </citation>
    <scope>NUCLEOTIDE SEQUENCE [LARGE SCALE GENOMIC DNA]</scope>
    <source>
        <strain evidence="3 4">SIID29052-01</strain>
    </source>
</reference>
<feature type="transmembrane region" description="Helical" evidence="1">
    <location>
        <begin position="310"/>
        <end position="327"/>
    </location>
</feature>
<dbReference type="CDD" id="cd07302">
    <property type="entry name" value="CHD"/>
    <property type="match status" value="1"/>
</dbReference>
<dbReference type="PANTHER" id="PTHR43081">
    <property type="entry name" value="ADENYLATE CYCLASE, TERMINAL-DIFFERENTIATION SPECIFIC-RELATED"/>
    <property type="match status" value="1"/>
</dbReference>
<dbReference type="SMART" id="SM00044">
    <property type="entry name" value="CYCc"/>
    <property type="match status" value="1"/>
</dbReference>
<evidence type="ECO:0000313" key="3">
    <source>
        <dbReference type="EMBL" id="GFK93724.1"/>
    </source>
</evidence>
<dbReference type="RefSeq" id="WP_173083052.1">
    <property type="nucleotide sequence ID" value="NZ_BLTE01000006.1"/>
</dbReference>
<keyword evidence="4" id="KW-1185">Reference proteome</keyword>
<dbReference type="Pfam" id="PF00211">
    <property type="entry name" value="Guanylate_cyc"/>
    <property type="match status" value="1"/>
</dbReference>
<dbReference type="PANTHER" id="PTHR43081:SF1">
    <property type="entry name" value="ADENYLATE CYCLASE, TERMINAL-DIFFERENTIATION SPECIFIC"/>
    <property type="match status" value="1"/>
</dbReference>
<dbReference type="GO" id="GO:0035556">
    <property type="term" value="P:intracellular signal transduction"/>
    <property type="evidence" value="ECO:0007669"/>
    <property type="project" value="InterPro"/>
</dbReference>
<keyword evidence="1" id="KW-0812">Transmembrane</keyword>
<dbReference type="AlphaFoldDB" id="A0A6V8LPT0"/>
<organism evidence="3 4">
    <name type="scientific">Fundidesulfovibrio magnetotacticus</name>
    <dbReference type="NCBI Taxonomy" id="2730080"/>
    <lineage>
        <taxon>Bacteria</taxon>
        <taxon>Pseudomonadati</taxon>
        <taxon>Thermodesulfobacteriota</taxon>
        <taxon>Desulfovibrionia</taxon>
        <taxon>Desulfovibrionales</taxon>
        <taxon>Desulfovibrionaceae</taxon>
        <taxon>Fundidesulfovibrio</taxon>
    </lineage>
</organism>
<protein>
    <submittedName>
        <fullName evidence="3">Adenylate cyclase 1</fullName>
        <ecNumber evidence="3">4.6.1.1</ecNumber>
    </submittedName>
</protein>
<dbReference type="PROSITE" id="PS50125">
    <property type="entry name" value="GUANYLATE_CYCLASE_2"/>
    <property type="match status" value="1"/>
</dbReference>
<evidence type="ECO:0000313" key="4">
    <source>
        <dbReference type="Proteomes" id="UP000494245"/>
    </source>
</evidence>
<evidence type="ECO:0000256" key="1">
    <source>
        <dbReference type="SAM" id="Phobius"/>
    </source>
</evidence>
<gene>
    <name evidence="3" type="primary">cyaA_2</name>
    <name evidence="3" type="ORF">NNJEOMEG_01558</name>
</gene>
<dbReference type="Gene3D" id="3.30.70.1230">
    <property type="entry name" value="Nucleotide cyclase"/>
    <property type="match status" value="1"/>
</dbReference>
<feature type="transmembrane region" description="Helical" evidence="1">
    <location>
        <begin position="366"/>
        <end position="385"/>
    </location>
</feature>
<dbReference type="InterPro" id="IPR050697">
    <property type="entry name" value="Adenylyl/Guanylyl_Cyclase_3/4"/>
</dbReference>
<dbReference type="InterPro" id="IPR001054">
    <property type="entry name" value="A/G_cyclase"/>
</dbReference>
<proteinExistence type="predicted"/>
<dbReference type="Pfam" id="PF05226">
    <property type="entry name" value="CHASE2"/>
    <property type="match status" value="1"/>
</dbReference>
<reference evidence="3 4" key="1">
    <citation type="submission" date="2020-04" db="EMBL/GenBank/DDBJ databases">
        <authorList>
            <consortium name="Desulfovibrio sp. FSS-1 genome sequencing consortium"/>
            <person name="Shimoshige H."/>
            <person name="Kobayashi H."/>
            <person name="Maekawa T."/>
        </authorList>
    </citation>
    <scope>NUCLEOTIDE SEQUENCE [LARGE SCALE GENOMIC DNA]</scope>
    <source>
        <strain evidence="3 4">SIID29052-01</strain>
    </source>
</reference>
<dbReference type="Proteomes" id="UP000494245">
    <property type="component" value="Unassembled WGS sequence"/>
</dbReference>
<keyword evidence="1" id="KW-0472">Membrane</keyword>
<name>A0A6V8LPT0_9BACT</name>